<dbReference type="AlphaFoldDB" id="A0A6J6GTV8"/>
<name>A0A6J6GTV8_9ZZZZ</name>
<evidence type="ECO:0000313" key="1">
    <source>
        <dbReference type="EMBL" id="CAB4602514.1"/>
    </source>
</evidence>
<proteinExistence type="predicted"/>
<protein>
    <submittedName>
        <fullName evidence="1">Unannotated protein</fullName>
    </submittedName>
</protein>
<gene>
    <name evidence="1" type="ORF">UFOPK1493_04422</name>
</gene>
<dbReference type="EMBL" id="CAEZSR010000348">
    <property type="protein sequence ID" value="CAB4602514.1"/>
    <property type="molecule type" value="Genomic_DNA"/>
</dbReference>
<reference evidence="1" key="1">
    <citation type="submission" date="2020-05" db="EMBL/GenBank/DDBJ databases">
        <authorList>
            <person name="Chiriac C."/>
            <person name="Salcher M."/>
            <person name="Ghai R."/>
            <person name="Kavagutti S V."/>
        </authorList>
    </citation>
    <scope>NUCLEOTIDE SEQUENCE</scope>
</reference>
<accession>A0A6J6GTV8</accession>
<sequence>MSDGDWRLMGQERYLADAVLTWATWRPVKPGWDHDHCAFCQAEISDRPIDEHTAYNAAWVTSPDQANWICPVCFADFQVRFRWNVAQAE</sequence>
<organism evidence="1">
    <name type="scientific">freshwater metagenome</name>
    <dbReference type="NCBI Taxonomy" id="449393"/>
    <lineage>
        <taxon>unclassified sequences</taxon>
        <taxon>metagenomes</taxon>
        <taxon>ecological metagenomes</taxon>
    </lineage>
</organism>